<dbReference type="STRING" id="251229.Chro_3796"/>
<dbReference type="KEGG" id="cthe:Chro_3796"/>
<dbReference type="RefSeq" id="WP_015155767.1">
    <property type="nucleotide sequence ID" value="NC_019695.1"/>
</dbReference>
<keyword evidence="3" id="KW-1185">Reference proteome</keyword>
<feature type="region of interest" description="Disordered" evidence="1">
    <location>
        <begin position="54"/>
        <end position="76"/>
    </location>
</feature>
<accession>K9U4Q2</accession>
<dbReference type="AlphaFoldDB" id="K9U4Q2"/>
<dbReference type="EMBL" id="CP003597">
    <property type="protein sequence ID" value="AFY89224.1"/>
    <property type="molecule type" value="Genomic_DNA"/>
</dbReference>
<dbReference type="InParanoid" id="K9U4Q2"/>
<dbReference type="HOGENOM" id="CLU_2057210_0_0_3"/>
<dbReference type="Proteomes" id="UP000010384">
    <property type="component" value="Chromosome"/>
</dbReference>
<protein>
    <submittedName>
        <fullName evidence="2">Uncharacterized protein</fullName>
    </submittedName>
</protein>
<evidence type="ECO:0000256" key="1">
    <source>
        <dbReference type="SAM" id="MobiDB-lite"/>
    </source>
</evidence>
<name>K9U4Q2_CHRTP</name>
<sequence length="119" mass="13195">MNFNILVAFLNRCPGFHSIYPCLIAFDSLLFHDRFNQVGQNLLSASRCSHSSCDRDLEQRAKQQGTRPTSEQPLPQTEVMQASYHAVLRLAAKNNPFIGHALQKRGIGSDVIPSPSTIG</sequence>
<evidence type="ECO:0000313" key="2">
    <source>
        <dbReference type="EMBL" id="AFY89224.1"/>
    </source>
</evidence>
<evidence type="ECO:0000313" key="3">
    <source>
        <dbReference type="Proteomes" id="UP000010384"/>
    </source>
</evidence>
<feature type="compositionally biased region" description="Polar residues" evidence="1">
    <location>
        <begin position="62"/>
        <end position="76"/>
    </location>
</feature>
<reference evidence="2 3" key="1">
    <citation type="submission" date="2012-06" db="EMBL/GenBank/DDBJ databases">
        <title>Finished chromosome of genome of Chroococcidiopsis thermalis PCC 7203.</title>
        <authorList>
            <consortium name="US DOE Joint Genome Institute"/>
            <person name="Gugger M."/>
            <person name="Coursin T."/>
            <person name="Rippka R."/>
            <person name="Tandeau De Marsac N."/>
            <person name="Huntemann M."/>
            <person name="Wei C.-L."/>
            <person name="Han J."/>
            <person name="Detter J.C."/>
            <person name="Han C."/>
            <person name="Tapia R."/>
            <person name="Davenport K."/>
            <person name="Daligault H."/>
            <person name="Erkkila T."/>
            <person name="Gu W."/>
            <person name="Munk A.C.C."/>
            <person name="Teshima H."/>
            <person name="Xu Y."/>
            <person name="Chain P."/>
            <person name="Chen A."/>
            <person name="Krypides N."/>
            <person name="Mavromatis K."/>
            <person name="Markowitz V."/>
            <person name="Szeto E."/>
            <person name="Ivanova N."/>
            <person name="Mikhailova N."/>
            <person name="Ovchinnikova G."/>
            <person name="Pagani I."/>
            <person name="Pati A."/>
            <person name="Goodwin L."/>
            <person name="Peters L."/>
            <person name="Pitluck S."/>
            <person name="Woyke T."/>
            <person name="Kerfeld C."/>
        </authorList>
    </citation>
    <scope>NUCLEOTIDE SEQUENCE [LARGE SCALE GENOMIC DNA]</scope>
    <source>
        <strain evidence="2 3">PCC 7203</strain>
    </source>
</reference>
<organism evidence="2 3">
    <name type="scientific">Chroococcidiopsis thermalis (strain PCC 7203)</name>
    <dbReference type="NCBI Taxonomy" id="251229"/>
    <lineage>
        <taxon>Bacteria</taxon>
        <taxon>Bacillati</taxon>
        <taxon>Cyanobacteriota</taxon>
        <taxon>Cyanophyceae</taxon>
        <taxon>Chroococcidiopsidales</taxon>
        <taxon>Chroococcidiopsidaceae</taxon>
        <taxon>Chroococcidiopsis</taxon>
    </lineage>
</organism>
<proteinExistence type="predicted"/>
<gene>
    <name evidence="2" type="ORF">Chro_3796</name>
</gene>